<dbReference type="NCBIfam" id="TIGR01383">
    <property type="entry name" value="not_thiJ"/>
    <property type="match status" value="1"/>
</dbReference>
<dbReference type="Gene3D" id="3.40.50.880">
    <property type="match status" value="1"/>
</dbReference>
<dbReference type="HOGENOM" id="CLU_000445_44_2_9"/>
<dbReference type="CDD" id="cd03135">
    <property type="entry name" value="GATase1_DJ-1"/>
    <property type="match status" value="1"/>
</dbReference>
<evidence type="ECO:0000259" key="1">
    <source>
        <dbReference type="Pfam" id="PF01965"/>
    </source>
</evidence>
<reference evidence="2" key="1">
    <citation type="submission" date="2009-04" db="EMBL/GenBank/DDBJ databases">
        <authorList>
            <person name="Weinstock G."/>
            <person name="Sodergren E."/>
            <person name="Clifton S."/>
            <person name="Fulton L."/>
            <person name="Fulton B."/>
            <person name="Courtney L."/>
            <person name="Fronick C."/>
            <person name="Harrison M."/>
            <person name="Strong C."/>
            <person name="Farmer C."/>
            <person name="Delahaunty K."/>
            <person name="Markovic C."/>
            <person name="Hall O."/>
            <person name="Minx P."/>
            <person name="Tomlinson C."/>
            <person name="Mitreva M."/>
            <person name="Nelson J."/>
            <person name="Hou S."/>
            <person name="Wollam A."/>
            <person name="Pepin K.H."/>
            <person name="Johnson M."/>
            <person name="Bhonagiri V."/>
            <person name="Nash W.E."/>
            <person name="Warren W."/>
            <person name="Chinwalla A."/>
            <person name="Mardis E.R."/>
            <person name="Wilson R.K."/>
        </authorList>
    </citation>
    <scope>NUCLEOTIDE SEQUENCE [LARGE SCALE GENOMIC DNA]</scope>
    <source>
        <strain evidence="2">DSM 14600</strain>
    </source>
</reference>
<dbReference type="STRING" id="626523.GCWU000342_00606"/>
<dbReference type="PANTHER" id="PTHR48094">
    <property type="entry name" value="PROTEIN/NUCLEIC ACID DEGLYCASE DJ-1-RELATED"/>
    <property type="match status" value="1"/>
</dbReference>
<dbReference type="PANTHER" id="PTHR48094:SF12">
    <property type="entry name" value="PARKINSON DISEASE PROTEIN 7 HOMOLOG"/>
    <property type="match status" value="1"/>
</dbReference>
<dbReference type="Pfam" id="PF01965">
    <property type="entry name" value="DJ-1_PfpI"/>
    <property type="match status" value="1"/>
</dbReference>
<dbReference type="InterPro" id="IPR050325">
    <property type="entry name" value="Prot/Nucl_acid_deglycase"/>
</dbReference>
<organism evidence="2 3">
    <name type="scientific">Shuttleworthella satelles DSM 14600</name>
    <dbReference type="NCBI Taxonomy" id="626523"/>
    <lineage>
        <taxon>Bacteria</taxon>
        <taxon>Bacillati</taxon>
        <taxon>Bacillota</taxon>
        <taxon>Clostridia</taxon>
        <taxon>Lachnospirales</taxon>
        <taxon>Lachnospiraceae</taxon>
        <taxon>Shuttleworthella</taxon>
    </lineage>
</organism>
<sequence>MKLAILFADGCEEIEGLTVVDLARRADIEIDGISIKEETEIRGSHGIIFQADTCMSRAAWEDYDGVILPGGLPGTTNLGADERVIKLVQDFASAGKLVAAICAAPSVLAKAGILSGKKATSNPGFADKMGDCDYLTDKVVRDGNIITSRAMGTAFAFGLAIVAYVRGEETARGLGEDVLYK</sequence>
<dbReference type="eggNOG" id="COG0693">
    <property type="taxonomic scope" value="Bacteria"/>
</dbReference>
<evidence type="ECO:0000313" key="2">
    <source>
        <dbReference type="EMBL" id="EEP29250.1"/>
    </source>
</evidence>
<dbReference type="AlphaFoldDB" id="C4G9F3"/>
<dbReference type="SUPFAM" id="SSF52317">
    <property type="entry name" value="Class I glutamine amidotransferase-like"/>
    <property type="match status" value="1"/>
</dbReference>
<dbReference type="EMBL" id="ACIP02000001">
    <property type="protein sequence ID" value="EEP29250.1"/>
    <property type="molecule type" value="Genomic_DNA"/>
</dbReference>
<protein>
    <submittedName>
        <fullName evidence="2">DJ-1 family protein</fullName>
    </submittedName>
</protein>
<dbReference type="InterPro" id="IPR006287">
    <property type="entry name" value="DJ-1"/>
</dbReference>
<comment type="caution">
    <text evidence="2">The sequence shown here is derived from an EMBL/GenBank/DDBJ whole genome shotgun (WGS) entry which is preliminary data.</text>
</comment>
<dbReference type="RefSeq" id="WP_006905638.1">
    <property type="nucleotide sequence ID" value="NZ_GG665866.1"/>
</dbReference>
<dbReference type="Proteomes" id="UP000003494">
    <property type="component" value="Unassembled WGS sequence"/>
</dbReference>
<dbReference type="GO" id="GO:0005737">
    <property type="term" value="C:cytoplasm"/>
    <property type="evidence" value="ECO:0007669"/>
    <property type="project" value="TreeGrafter"/>
</dbReference>
<dbReference type="InterPro" id="IPR029062">
    <property type="entry name" value="Class_I_gatase-like"/>
</dbReference>
<proteinExistence type="predicted"/>
<name>C4G9F3_9FIRM</name>
<feature type="domain" description="DJ-1/PfpI" evidence="1">
    <location>
        <begin position="1"/>
        <end position="163"/>
    </location>
</feature>
<keyword evidence="3" id="KW-1185">Reference proteome</keyword>
<evidence type="ECO:0000313" key="3">
    <source>
        <dbReference type="Proteomes" id="UP000003494"/>
    </source>
</evidence>
<accession>C4G9F3</accession>
<dbReference type="InterPro" id="IPR002818">
    <property type="entry name" value="DJ-1/PfpI"/>
</dbReference>
<gene>
    <name evidence="2" type="ORF">GCWU000342_00606</name>
</gene>